<feature type="transmembrane region" description="Helical" evidence="1">
    <location>
        <begin position="89"/>
        <end position="111"/>
    </location>
</feature>
<dbReference type="EMBL" id="CAEZYQ010000023">
    <property type="protein sequence ID" value="CAB4759708.1"/>
    <property type="molecule type" value="Genomic_DNA"/>
</dbReference>
<reference evidence="2" key="1">
    <citation type="submission" date="2020-05" db="EMBL/GenBank/DDBJ databases">
        <authorList>
            <person name="Chiriac C."/>
            <person name="Salcher M."/>
            <person name="Ghai R."/>
            <person name="Kavagutti S V."/>
        </authorList>
    </citation>
    <scope>NUCLEOTIDE SEQUENCE</scope>
</reference>
<name>A0A6J6UKX0_9ZZZZ</name>
<feature type="transmembrane region" description="Helical" evidence="1">
    <location>
        <begin position="7"/>
        <end position="26"/>
    </location>
</feature>
<accession>A0A6J6UKX0</accession>
<keyword evidence="1" id="KW-1133">Transmembrane helix</keyword>
<evidence type="ECO:0000256" key="1">
    <source>
        <dbReference type="SAM" id="Phobius"/>
    </source>
</evidence>
<keyword evidence="1" id="KW-0472">Membrane</keyword>
<feature type="transmembrane region" description="Helical" evidence="1">
    <location>
        <begin position="117"/>
        <end position="146"/>
    </location>
</feature>
<dbReference type="AlphaFoldDB" id="A0A6J6UKX0"/>
<organism evidence="2">
    <name type="scientific">freshwater metagenome</name>
    <dbReference type="NCBI Taxonomy" id="449393"/>
    <lineage>
        <taxon>unclassified sequences</taxon>
        <taxon>metagenomes</taxon>
        <taxon>ecological metagenomes</taxon>
    </lineage>
</organism>
<proteinExistence type="predicted"/>
<keyword evidence="1" id="KW-0812">Transmembrane</keyword>
<feature type="transmembrane region" description="Helical" evidence="1">
    <location>
        <begin position="32"/>
        <end position="53"/>
    </location>
</feature>
<sequence length="257" mass="26774">MGLRLATWFGVSVLVSLGLPVTWIGLVGLGSGVGRGLFCGGLVLLVSAAGGAAKEVAERRARRDPPDPRLDLLADEPALLFPRAAGPTLVSSWVLAAYAAVAALGAVFVALSERWGWVAVLVALAAWLAWTSGVQHGSGLAGGLWLTPTRLRHEDRGFAVDVPWESVTGVVSEQPMPVLLRPDRQVEVTRTGPPGRTWRPLGRNGTTLVVDARHLPGGAEVVSYVIAKAVTDRASRHVLGTKASLLTLGASPPGADG</sequence>
<gene>
    <name evidence="2" type="ORF">UFOPK2761_02551</name>
</gene>
<evidence type="ECO:0000313" key="2">
    <source>
        <dbReference type="EMBL" id="CAB4759708.1"/>
    </source>
</evidence>
<protein>
    <submittedName>
        <fullName evidence="2">Unannotated protein</fullName>
    </submittedName>
</protein>